<accession>A0A5B9QM62</accession>
<evidence type="ECO:0000313" key="1">
    <source>
        <dbReference type="EMBL" id="QEG40197.1"/>
    </source>
</evidence>
<dbReference type="InterPro" id="IPR013406">
    <property type="entry name" value="CHP02574_addiction_mod"/>
</dbReference>
<dbReference type="RefSeq" id="WP_068142713.1">
    <property type="nucleotide sequence ID" value="NZ_CP042914.1"/>
</dbReference>
<evidence type="ECO:0000313" key="2">
    <source>
        <dbReference type="Proteomes" id="UP000325286"/>
    </source>
</evidence>
<dbReference type="Proteomes" id="UP000325286">
    <property type="component" value="Chromosome"/>
</dbReference>
<dbReference type="AlphaFoldDB" id="A0A5B9QM62"/>
<dbReference type="Pfam" id="PF09720">
    <property type="entry name" value="Unstab_antitox"/>
    <property type="match status" value="1"/>
</dbReference>
<gene>
    <name evidence="1" type="ORF">UC8_22030</name>
</gene>
<proteinExistence type="predicted"/>
<dbReference type="NCBIfam" id="TIGR02574">
    <property type="entry name" value="stabl_TIGR02574"/>
    <property type="match status" value="1"/>
</dbReference>
<name>A0A5B9QM62_9BACT</name>
<dbReference type="KEGG" id="rul:UC8_22030"/>
<keyword evidence="2" id="KW-1185">Reference proteome</keyword>
<protein>
    <submittedName>
        <fullName evidence="1">Addiction module component</fullName>
    </submittedName>
</protein>
<dbReference type="OrthoDB" id="291542at2"/>
<sequence>MNIYTDTIRDLGPAEKLLLVEQIWDDLAAQDAPIPLPGWAVTEAARRRDEMLADPNLGSTHDQVWKRIDDSRNG</sequence>
<organism evidence="1 2">
    <name type="scientific">Roseimaritima ulvae</name>
    <dbReference type="NCBI Taxonomy" id="980254"/>
    <lineage>
        <taxon>Bacteria</taxon>
        <taxon>Pseudomonadati</taxon>
        <taxon>Planctomycetota</taxon>
        <taxon>Planctomycetia</taxon>
        <taxon>Pirellulales</taxon>
        <taxon>Pirellulaceae</taxon>
        <taxon>Roseimaritima</taxon>
    </lineage>
</organism>
<reference evidence="1 2" key="1">
    <citation type="submission" date="2019-08" db="EMBL/GenBank/DDBJ databases">
        <title>Deep-cultivation of Planctomycetes and their phenomic and genomic characterization uncovers novel biology.</title>
        <authorList>
            <person name="Wiegand S."/>
            <person name="Jogler M."/>
            <person name="Boedeker C."/>
            <person name="Pinto D."/>
            <person name="Vollmers J."/>
            <person name="Rivas-Marin E."/>
            <person name="Kohn T."/>
            <person name="Peeters S.H."/>
            <person name="Heuer A."/>
            <person name="Rast P."/>
            <person name="Oberbeckmann S."/>
            <person name="Bunk B."/>
            <person name="Jeske O."/>
            <person name="Meyerdierks A."/>
            <person name="Storesund J.E."/>
            <person name="Kallscheuer N."/>
            <person name="Luecker S."/>
            <person name="Lage O.M."/>
            <person name="Pohl T."/>
            <person name="Merkel B.J."/>
            <person name="Hornburger P."/>
            <person name="Mueller R.-W."/>
            <person name="Bruemmer F."/>
            <person name="Labrenz M."/>
            <person name="Spormann A.M."/>
            <person name="Op den Camp H."/>
            <person name="Overmann J."/>
            <person name="Amann R."/>
            <person name="Jetten M.S.M."/>
            <person name="Mascher T."/>
            <person name="Medema M.H."/>
            <person name="Devos D.P."/>
            <person name="Kaster A.-K."/>
            <person name="Ovreas L."/>
            <person name="Rohde M."/>
            <person name="Galperin M.Y."/>
            <person name="Jogler C."/>
        </authorList>
    </citation>
    <scope>NUCLEOTIDE SEQUENCE [LARGE SCALE GENOMIC DNA]</scope>
    <source>
        <strain evidence="1 2">UC8</strain>
    </source>
</reference>
<dbReference type="EMBL" id="CP042914">
    <property type="protein sequence ID" value="QEG40197.1"/>
    <property type="molecule type" value="Genomic_DNA"/>
</dbReference>